<dbReference type="AlphaFoldDB" id="A0A6B2LTX4"/>
<name>A0A6B2LTX4_9EUKA</name>
<accession>A0A6B2LTX4</accession>
<sequence>MIRVSNKGDFNSSSPFFSLKLCSSCGLLPLSSPSFTPSPALLSVSTWAGACSFFST</sequence>
<protein>
    <submittedName>
        <fullName evidence="1">Uncharacterized protein</fullName>
    </submittedName>
</protein>
<dbReference type="EMBL" id="GIBP01011524">
    <property type="protein sequence ID" value="NDV40493.1"/>
    <property type="molecule type" value="Transcribed_RNA"/>
</dbReference>
<evidence type="ECO:0000313" key="1">
    <source>
        <dbReference type="EMBL" id="NDV40493.1"/>
    </source>
</evidence>
<proteinExistence type="predicted"/>
<organism evidence="1">
    <name type="scientific">Arcella intermedia</name>
    <dbReference type="NCBI Taxonomy" id="1963864"/>
    <lineage>
        <taxon>Eukaryota</taxon>
        <taxon>Amoebozoa</taxon>
        <taxon>Tubulinea</taxon>
        <taxon>Elardia</taxon>
        <taxon>Arcellinida</taxon>
        <taxon>Sphaerothecina</taxon>
        <taxon>Arcellidae</taxon>
        <taxon>Arcella</taxon>
    </lineage>
</organism>
<reference evidence="1" key="1">
    <citation type="journal article" date="2020" name="J. Eukaryot. Microbiol.">
        <title>De novo Sequencing, Assembly and Annotation of the Transcriptome for the Free-Living Testate Amoeba Arcella intermedia.</title>
        <authorList>
            <person name="Ribeiro G.M."/>
            <person name="Porfirio-Sousa A.L."/>
            <person name="Maurer-Alcala X.X."/>
            <person name="Katz L.A."/>
            <person name="Lahr D.J.G."/>
        </authorList>
    </citation>
    <scope>NUCLEOTIDE SEQUENCE</scope>
</reference>